<evidence type="ECO:0000313" key="3">
    <source>
        <dbReference type="Proteomes" id="UP001226867"/>
    </source>
</evidence>
<dbReference type="RefSeq" id="WP_307688909.1">
    <property type="nucleotide sequence ID" value="NZ_JAUSRO010000004.1"/>
</dbReference>
<evidence type="ECO:0000313" key="2">
    <source>
        <dbReference type="EMBL" id="MDP9899084.1"/>
    </source>
</evidence>
<organism evidence="2 3">
    <name type="scientific">Variovorax ginsengisoli</name>
    <dbReference type="NCBI Taxonomy" id="363844"/>
    <lineage>
        <taxon>Bacteria</taxon>
        <taxon>Pseudomonadati</taxon>
        <taxon>Pseudomonadota</taxon>
        <taxon>Betaproteobacteria</taxon>
        <taxon>Burkholderiales</taxon>
        <taxon>Comamonadaceae</taxon>
        <taxon>Variovorax</taxon>
    </lineage>
</organism>
<dbReference type="SMART" id="SM00966">
    <property type="entry name" value="SpoVT_AbrB"/>
    <property type="match status" value="1"/>
</dbReference>
<dbReference type="SUPFAM" id="SSF89447">
    <property type="entry name" value="AbrB/MazE/MraZ-like"/>
    <property type="match status" value="1"/>
</dbReference>
<name>A0ABT9S413_9BURK</name>
<sequence>MAIATLTSKGQITLPMSVRKALGLRPGAKLDFIAQDDGFKVVALDTHVSTLKGRFAGRVARPVSLEAMDQAIADAASSGHRKP</sequence>
<proteinExistence type="predicted"/>
<dbReference type="InterPro" id="IPR007159">
    <property type="entry name" value="SpoVT-AbrB_dom"/>
</dbReference>
<keyword evidence="3" id="KW-1185">Reference proteome</keyword>
<dbReference type="EMBL" id="JAUSRO010000004">
    <property type="protein sequence ID" value="MDP9899084.1"/>
    <property type="molecule type" value="Genomic_DNA"/>
</dbReference>
<dbReference type="Proteomes" id="UP001226867">
    <property type="component" value="Unassembled WGS sequence"/>
</dbReference>
<reference evidence="2 3" key="1">
    <citation type="submission" date="2023-07" db="EMBL/GenBank/DDBJ databases">
        <title>Sorghum-associated microbial communities from plants grown in Nebraska, USA.</title>
        <authorList>
            <person name="Schachtman D."/>
        </authorList>
    </citation>
    <scope>NUCLEOTIDE SEQUENCE [LARGE SCALE GENOMIC DNA]</scope>
    <source>
        <strain evidence="2 3">DS1607</strain>
    </source>
</reference>
<dbReference type="InterPro" id="IPR037914">
    <property type="entry name" value="SpoVT-AbrB_sf"/>
</dbReference>
<comment type="caution">
    <text evidence="2">The sequence shown here is derived from an EMBL/GenBank/DDBJ whole genome shotgun (WGS) entry which is preliminary data.</text>
</comment>
<evidence type="ECO:0000259" key="1">
    <source>
        <dbReference type="SMART" id="SM00966"/>
    </source>
</evidence>
<dbReference type="Gene3D" id="2.10.260.10">
    <property type="match status" value="1"/>
</dbReference>
<accession>A0ABT9S413</accession>
<dbReference type="Pfam" id="PF04014">
    <property type="entry name" value="MazE_antitoxin"/>
    <property type="match status" value="1"/>
</dbReference>
<protein>
    <submittedName>
        <fullName evidence="2">AbrB family looped-hinge helix DNA binding protein</fullName>
    </submittedName>
</protein>
<gene>
    <name evidence="2" type="ORF">J2W36_001329</name>
</gene>
<dbReference type="NCBIfam" id="TIGR01439">
    <property type="entry name" value="lp_hng_hel_AbrB"/>
    <property type="match status" value="1"/>
</dbReference>
<feature type="domain" description="SpoVT-AbrB" evidence="1">
    <location>
        <begin position="4"/>
        <end position="49"/>
    </location>
</feature>